<organism evidence="1 2">
    <name type="scientific">Gossypium anomalum</name>
    <dbReference type="NCBI Taxonomy" id="47600"/>
    <lineage>
        <taxon>Eukaryota</taxon>
        <taxon>Viridiplantae</taxon>
        <taxon>Streptophyta</taxon>
        <taxon>Embryophyta</taxon>
        <taxon>Tracheophyta</taxon>
        <taxon>Spermatophyta</taxon>
        <taxon>Magnoliopsida</taxon>
        <taxon>eudicotyledons</taxon>
        <taxon>Gunneridae</taxon>
        <taxon>Pentapetalae</taxon>
        <taxon>rosids</taxon>
        <taxon>malvids</taxon>
        <taxon>Malvales</taxon>
        <taxon>Malvaceae</taxon>
        <taxon>Malvoideae</taxon>
        <taxon>Gossypium</taxon>
    </lineage>
</organism>
<dbReference type="Proteomes" id="UP000701853">
    <property type="component" value="Chromosome 11"/>
</dbReference>
<name>A0A8J5YC78_9ROSI</name>
<accession>A0A8J5YC78</accession>
<dbReference type="OrthoDB" id="10386292at2759"/>
<keyword evidence="2" id="KW-1185">Reference proteome</keyword>
<evidence type="ECO:0000313" key="1">
    <source>
        <dbReference type="EMBL" id="KAG8478392.1"/>
    </source>
</evidence>
<dbReference type="AlphaFoldDB" id="A0A8J5YC78"/>
<protein>
    <submittedName>
        <fullName evidence="1">Uncharacterized protein</fullName>
    </submittedName>
</protein>
<evidence type="ECO:0000313" key="2">
    <source>
        <dbReference type="Proteomes" id="UP000701853"/>
    </source>
</evidence>
<dbReference type="EMBL" id="JAHUZN010000011">
    <property type="protein sequence ID" value="KAG8478392.1"/>
    <property type="molecule type" value="Genomic_DNA"/>
</dbReference>
<gene>
    <name evidence="1" type="ORF">CXB51_028248</name>
</gene>
<proteinExistence type="predicted"/>
<comment type="caution">
    <text evidence="1">The sequence shown here is derived from an EMBL/GenBank/DDBJ whole genome shotgun (WGS) entry which is preliminary data.</text>
</comment>
<sequence length="43" mass="4943">MVLDAKYQVTQSIKRISSPISGRHTFKHLYVYLVTCHCLNTCS</sequence>
<reference evidence="1 2" key="1">
    <citation type="journal article" date="2021" name="bioRxiv">
        <title>The Gossypium anomalum genome as a resource for cotton improvement and evolutionary analysis of hybrid incompatibility.</title>
        <authorList>
            <person name="Grover C.E."/>
            <person name="Yuan D."/>
            <person name="Arick M.A."/>
            <person name="Miller E.R."/>
            <person name="Hu G."/>
            <person name="Peterson D.G."/>
            <person name="Wendel J.F."/>
            <person name="Udall J.A."/>
        </authorList>
    </citation>
    <scope>NUCLEOTIDE SEQUENCE [LARGE SCALE GENOMIC DNA]</scope>
    <source>
        <strain evidence="1">JFW-Udall</strain>
        <tissue evidence="1">Leaf</tissue>
    </source>
</reference>